<gene>
    <name evidence="2" type="ORF">HLY00_927</name>
</gene>
<protein>
    <submittedName>
        <fullName evidence="2">Uncharacterized protein</fullName>
    </submittedName>
</protein>
<sequence>MATPTEPVIIAEQGGLVVAEQGAAVLLIDRGNRAVEITAYVLVVVAVVFGGFGSVSLVNAATDARSSVPVALAAILLAVGVTAAVVAGVTIRSARRNRQRALSTFTPLAVLDRAQRVYRDGAGHPVAPLEQVRFERRMQMTSSSPKLIAVTPWGTHLLKRGNPFGGGIGRVDEVLNDLASGG</sequence>
<evidence type="ECO:0000313" key="3">
    <source>
        <dbReference type="Proteomes" id="UP000570517"/>
    </source>
</evidence>
<organism evidence="2 3">
    <name type="scientific">Mycolicibacterium hippocampi</name>
    <dbReference type="NCBI Taxonomy" id="659824"/>
    <lineage>
        <taxon>Bacteria</taxon>
        <taxon>Bacillati</taxon>
        <taxon>Actinomycetota</taxon>
        <taxon>Actinomycetes</taxon>
        <taxon>Mycobacteriales</taxon>
        <taxon>Mycobacteriaceae</taxon>
        <taxon>Mycolicibacterium</taxon>
    </lineage>
</organism>
<keyword evidence="1" id="KW-0472">Membrane</keyword>
<accession>A0A850PMZ3</accession>
<proteinExistence type="predicted"/>
<keyword evidence="1" id="KW-0812">Transmembrane</keyword>
<name>A0A850PMZ3_9MYCO</name>
<dbReference type="RefSeq" id="WP_218620643.1">
    <property type="nucleotide sequence ID" value="NZ_JABFYL010000021.1"/>
</dbReference>
<comment type="caution">
    <text evidence="2">The sequence shown here is derived from an EMBL/GenBank/DDBJ whole genome shotgun (WGS) entry which is preliminary data.</text>
</comment>
<reference evidence="2 3" key="1">
    <citation type="submission" date="2020-05" db="EMBL/GenBank/DDBJ databases">
        <title>Draft genome sequence of Mycobacterium hippocampi DL, isolated from European seabass, Dicentrarchus labrax, reared in fish farms.</title>
        <authorList>
            <person name="Stathopoulou P."/>
            <person name="Asimakis E."/>
            <person name="Tzokas K."/>
            <person name="Batargias C."/>
            <person name="Tsiamis G."/>
        </authorList>
    </citation>
    <scope>NUCLEOTIDE SEQUENCE [LARGE SCALE GENOMIC DNA]</scope>
    <source>
        <strain evidence="2 3">DL</strain>
    </source>
</reference>
<dbReference type="EMBL" id="JABFYL010000021">
    <property type="protein sequence ID" value="NVN50077.1"/>
    <property type="molecule type" value="Genomic_DNA"/>
</dbReference>
<keyword evidence="1" id="KW-1133">Transmembrane helix</keyword>
<evidence type="ECO:0000313" key="2">
    <source>
        <dbReference type="EMBL" id="NVN50077.1"/>
    </source>
</evidence>
<feature type="transmembrane region" description="Helical" evidence="1">
    <location>
        <begin position="37"/>
        <end position="58"/>
    </location>
</feature>
<keyword evidence="3" id="KW-1185">Reference proteome</keyword>
<evidence type="ECO:0000256" key="1">
    <source>
        <dbReference type="SAM" id="Phobius"/>
    </source>
</evidence>
<dbReference type="AlphaFoldDB" id="A0A850PMZ3"/>
<dbReference type="Proteomes" id="UP000570517">
    <property type="component" value="Unassembled WGS sequence"/>
</dbReference>
<feature type="transmembrane region" description="Helical" evidence="1">
    <location>
        <begin position="70"/>
        <end position="91"/>
    </location>
</feature>